<evidence type="ECO:0000256" key="1">
    <source>
        <dbReference type="ARBA" id="ARBA00004141"/>
    </source>
</evidence>
<gene>
    <name evidence="7" type="ORF">PMEA_00030438</name>
</gene>
<dbReference type="InterPro" id="IPR007237">
    <property type="entry name" value="CD20-like"/>
</dbReference>
<keyword evidence="4 6" id="KW-1133">Transmembrane helix</keyword>
<feature type="transmembrane region" description="Helical" evidence="6">
    <location>
        <begin position="39"/>
        <end position="59"/>
    </location>
</feature>
<keyword evidence="8" id="KW-1185">Reference proteome</keyword>
<comment type="similarity">
    <text evidence="2">Belongs to the MS4A family.</text>
</comment>
<comment type="caution">
    <text evidence="7">The sequence shown here is derived from an EMBL/GenBank/DDBJ whole genome shotgun (WGS) entry which is preliminary data.</text>
</comment>
<dbReference type="PROSITE" id="PS51257">
    <property type="entry name" value="PROKAR_LIPOPROTEIN"/>
    <property type="match status" value="1"/>
</dbReference>
<reference evidence="7 8" key="1">
    <citation type="submission" date="2022-05" db="EMBL/GenBank/DDBJ databases">
        <authorList>
            <consortium name="Genoscope - CEA"/>
            <person name="William W."/>
        </authorList>
    </citation>
    <scope>NUCLEOTIDE SEQUENCE [LARGE SCALE GENOMIC DNA]</scope>
</reference>
<evidence type="ECO:0000256" key="3">
    <source>
        <dbReference type="ARBA" id="ARBA00022692"/>
    </source>
</evidence>
<keyword evidence="5 6" id="KW-0472">Membrane</keyword>
<evidence type="ECO:0000256" key="2">
    <source>
        <dbReference type="ARBA" id="ARBA00009565"/>
    </source>
</evidence>
<dbReference type="InterPro" id="IPR030417">
    <property type="entry name" value="MS4A"/>
</dbReference>
<accession>A0AAU9XTL3</accession>
<organism evidence="7 8">
    <name type="scientific">Pocillopora meandrina</name>
    <dbReference type="NCBI Taxonomy" id="46732"/>
    <lineage>
        <taxon>Eukaryota</taxon>
        <taxon>Metazoa</taxon>
        <taxon>Cnidaria</taxon>
        <taxon>Anthozoa</taxon>
        <taxon>Hexacorallia</taxon>
        <taxon>Scleractinia</taxon>
        <taxon>Astrocoeniina</taxon>
        <taxon>Pocilloporidae</taxon>
        <taxon>Pocillopora</taxon>
    </lineage>
</organism>
<feature type="transmembrane region" description="Helical" evidence="6">
    <location>
        <begin position="257"/>
        <end position="275"/>
    </location>
</feature>
<evidence type="ECO:0000313" key="7">
    <source>
        <dbReference type="EMBL" id="CAH3158372.1"/>
    </source>
</evidence>
<evidence type="ECO:0000256" key="4">
    <source>
        <dbReference type="ARBA" id="ARBA00022989"/>
    </source>
</evidence>
<dbReference type="Pfam" id="PF04103">
    <property type="entry name" value="CD20"/>
    <property type="match status" value="1"/>
</dbReference>
<dbReference type="PANTHER" id="PTHR23320:SF165">
    <property type="entry name" value="MARVEL DOMAIN-CONTAINING PROTEIN"/>
    <property type="match status" value="1"/>
</dbReference>
<keyword evidence="3 6" id="KW-0812">Transmembrane</keyword>
<dbReference type="GO" id="GO:0016020">
    <property type="term" value="C:membrane"/>
    <property type="evidence" value="ECO:0007669"/>
    <property type="project" value="UniProtKB-SubCell"/>
</dbReference>
<protein>
    <submittedName>
        <fullName evidence="7">Uncharacterized protein</fullName>
    </submittedName>
</protein>
<evidence type="ECO:0000313" key="8">
    <source>
        <dbReference type="Proteomes" id="UP001159428"/>
    </source>
</evidence>
<dbReference type="AlphaFoldDB" id="A0AAU9XTL3"/>
<proteinExistence type="inferred from homology"/>
<dbReference type="PANTHER" id="PTHR23320">
    <property type="entry name" value="MEMBRANE-SPANNING 4-DOMAINS SUBFAMILY A MS4A -RELATED"/>
    <property type="match status" value="1"/>
</dbReference>
<name>A0AAU9XTL3_9CNID</name>
<evidence type="ECO:0000256" key="6">
    <source>
        <dbReference type="SAM" id="Phobius"/>
    </source>
</evidence>
<comment type="subcellular location">
    <subcellularLocation>
        <location evidence="1">Membrane</location>
        <topology evidence="1">Multi-pass membrane protein</topology>
    </subcellularLocation>
</comment>
<dbReference type="Proteomes" id="UP001159428">
    <property type="component" value="Unassembled WGS sequence"/>
</dbReference>
<feature type="transmembrane region" description="Helical" evidence="6">
    <location>
        <begin position="232"/>
        <end position="250"/>
    </location>
</feature>
<feature type="transmembrane region" description="Helical" evidence="6">
    <location>
        <begin position="12"/>
        <end position="33"/>
    </location>
</feature>
<feature type="transmembrane region" description="Helical" evidence="6">
    <location>
        <begin position="71"/>
        <end position="100"/>
    </location>
</feature>
<evidence type="ECO:0000256" key="5">
    <source>
        <dbReference type="ARBA" id="ARBA00023136"/>
    </source>
</evidence>
<sequence length="360" mass="39295">MVYRATTLRGLANSQMVVGAVMIVFGVACIISAQHWSSYVGFGVWVGLWVLITGILGYIGARDDSIPNNCLIGCFMGFSISSCVLSGAMFICYCITLASYSDMKAYCLNSYYSNRYDGSYTYHDCYQQYGFHRDTAVNVAGLGSFLLLISLGEFFLALASSIYCCTAVCCGTSPAVVSNTRTNQQLMCIQPQHMYPGAQPGVVLMQTDAGVVPQGYPAMGQQPVYIAQQHKMIQFIFVFQCFVCLFVCFFVRKQTTFLCSAVFTIENLLYIILFISQPGVIAQPGVAFQQPHYWAVPLGSNPAEAVTAPYSDAASRGQNQAQVQIPEAVKDEDMPPPYSFALTANVPPPAFSSVDANPNY</sequence>
<dbReference type="EMBL" id="CALNXJ010000067">
    <property type="protein sequence ID" value="CAH3158372.1"/>
    <property type="molecule type" value="Genomic_DNA"/>
</dbReference>